<protein>
    <submittedName>
        <fullName evidence="3">Uncharacterized protein</fullName>
    </submittedName>
</protein>
<sequence length="105" mass="11798">MKRFTAIILFRYKHVTVFSALSTVVCFSLIVALLVLTRQAKMRYDAIQKFHRLQEYAGQVKTVSESLQALEENAQALEADVDQLKQIAQENIDLAGKPTSAPLDT</sequence>
<dbReference type="EnsemblMetazoa" id="SMAR006890-RA">
    <property type="protein sequence ID" value="SMAR006890-PA"/>
    <property type="gene ID" value="SMAR006890"/>
</dbReference>
<feature type="coiled-coil region" evidence="1">
    <location>
        <begin position="53"/>
        <end position="87"/>
    </location>
</feature>
<reference evidence="3" key="2">
    <citation type="submission" date="2015-02" db="UniProtKB">
        <authorList>
            <consortium name="EnsemblMetazoa"/>
        </authorList>
    </citation>
    <scope>IDENTIFICATION</scope>
</reference>
<keyword evidence="2" id="KW-0812">Transmembrane</keyword>
<keyword evidence="1" id="KW-0175">Coiled coil</keyword>
<feature type="transmembrane region" description="Helical" evidence="2">
    <location>
        <begin position="15"/>
        <end position="36"/>
    </location>
</feature>
<organism evidence="3 4">
    <name type="scientific">Strigamia maritima</name>
    <name type="common">European centipede</name>
    <name type="synonym">Geophilus maritimus</name>
    <dbReference type="NCBI Taxonomy" id="126957"/>
    <lineage>
        <taxon>Eukaryota</taxon>
        <taxon>Metazoa</taxon>
        <taxon>Ecdysozoa</taxon>
        <taxon>Arthropoda</taxon>
        <taxon>Myriapoda</taxon>
        <taxon>Chilopoda</taxon>
        <taxon>Pleurostigmophora</taxon>
        <taxon>Geophilomorpha</taxon>
        <taxon>Linotaeniidae</taxon>
        <taxon>Strigamia</taxon>
    </lineage>
</organism>
<name>T1J051_STRMM</name>
<evidence type="ECO:0000313" key="4">
    <source>
        <dbReference type="Proteomes" id="UP000014500"/>
    </source>
</evidence>
<keyword evidence="2" id="KW-1133">Transmembrane helix</keyword>
<dbReference type="HOGENOM" id="CLU_2239960_0_0_1"/>
<dbReference type="Proteomes" id="UP000014500">
    <property type="component" value="Unassembled WGS sequence"/>
</dbReference>
<dbReference type="EMBL" id="JH431731">
    <property type="status" value="NOT_ANNOTATED_CDS"/>
    <property type="molecule type" value="Genomic_DNA"/>
</dbReference>
<reference evidence="4" key="1">
    <citation type="submission" date="2011-05" db="EMBL/GenBank/DDBJ databases">
        <authorList>
            <person name="Richards S.R."/>
            <person name="Qu J."/>
            <person name="Jiang H."/>
            <person name="Jhangiani S.N."/>
            <person name="Agravi P."/>
            <person name="Goodspeed R."/>
            <person name="Gross S."/>
            <person name="Mandapat C."/>
            <person name="Jackson L."/>
            <person name="Mathew T."/>
            <person name="Pu L."/>
            <person name="Thornton R."/>
            <person name="Saada N."/>
            <person name="Wilczek-Boney K.B."/>
            <person name="Lee S."/>
            <person name="Kovar C."/>
            <person name="Wu Y."/>
            <person name="Scherer S.E."/>
            <person name="Worley K.C."/>
            <person name="Muzny D.M."/>
            <person name="Gibbs R."/>
        </authorList>
    </citation>
    <scope>NUCLEOTIDE SEQUENCE</scope>
    <source>
        <strain evidence="4">Brora</strain>
    </source>
</reference>
<dbReference type="AlphaFoldDB" id="T1J051"/>
<accession>T1J051</accession>
<evidence type="ECO:0000256" key="1">
    <source>
        <dbReference type="SAM" id="Coils"/>
    </source>
</evidence>
<keyword evidence="4" id="KW-1185">Reference proteome</keyword>
<keyword evidence="2" id="KW-0472">Membrane</keyword>
<proteinExistence type="predicted"/>
<evidence type="ECO:0000313" key="3">
    <source>
        <dbReference type="EnsemblMetazoa" id="SMAR006890-PA"/>
    </source>
</evidence>
<evidence type="ECO:0000256" key="2">
    <source>
        <dbReference type="SAM" id="Phobius"/>
    </source>
</evidence>